<dbReference type="PANTHER" id="PTHR43004:SF19">
    <property type="entry name" value="BINDING MONOOXYGENASE, PUTATIVE (JCVI)-RELATED"/>
    <property type="match status" value="1"/>
</dbReference>
<keyword evidence="3" id="KW-0274">FAD</keyword>
<keyword evidence="6" id="KW-1185">Reference proteome</keyword>
<feature type="domain" description="FAD-binding" evidence="4">
    <location>
        <begin position="238"/>
        <end position="318"/>
    </location>
</feature>
<proteinExistence type="predicted"/>
<dbReference type="Pfam" id="PF01494">
    <property type="entry name" value="FAD_binding_3"/>
    <property type="match status" value="2"/>
</dbReference>
<dbReference type="RefSeq" id="WP_085122757.1">
    <property type="nucleotide sequence ID" value="NZ_FWZX01000007.1"/>
</dbReference>
<dbReference type="InterPro" id="IPR002938">
    <property type="entry name" value="FAD-bd"/>
</dbReference>
<comment type="cofactor">
    <cofactor evidence="1">
        <name>FAD</name>
        <dbReference type="ChEBI" id="CHEBI:57692"/>
    </cofactor>
</comment>
<evidence type="ECO:0000313" key="6">
    <source>
        <dbReference type="Proteomes" id="UP000192917"/>
    </source>
</evidence>
<evidence type="ECO:0000259" key="4">
    <source>
        <dbReference type="Pfam" id="PF01494"/>
    </source>
</evidence>
<keyword evidence="2" id="KW-0285">Flavoprotein</keyword>
<dbReference type="Gene3D" id="3.50.50.60">
    <property type="entry name" value="FAD/NAD(P)-binding domain"/>
    <property type="match status" value="1"/>
</dbReference>
<dbReference type="GO" id="GO:0016709">
    <property type="term" value="F:oxidoreductase activity, acting on paired donors, with incorporation or reduction of molecular oxygen, NAD(P)H as one donor, and incorporation of one atom of oxygen"/>
    <property type="evidence" value="ECO:0007669"/>
    <property type="project" value="UniProtKB-ARBA"/>
</dbReference>
<protein>
    <submittedName>
        <fullName evidence="5">2-polyprenyl-6-methoxyphenol hydroxylase</fullName>
    </submittedName>
</protein>
<evidence type="ECO:0000313" key="5">
    <source>
        <dbReference type="EMBL" id="SMF20825.1"/>
    </source>
</evidence>
<organism evidence="5 6">
    <name type="scientific">Tistlia consotensis USBA 355</name>
    <dbReference type="NCBI Taxonomy" id="560819"/>
    <lineage>
        <taxon>Bacteria</taxon>
        <taxon>Pseudomonadati</taxon>
        <taxon>Pseudomonadota</taxon>
        <taxon>Alphaproteobacteria</taxon>
        <taxon>Rhodospirillales</taxon>
        <taxon>Rhodovibrionaceae</taxon>
        <taxon>Tistlia</taxon>
    </lineage>
</organism>
<evidence type="ECO:0000256" key="2">
    <source>
        <dbReference type="ARBA" id="ARBA00022630"/>
    </source>
</evidence>
<dbReference type="Proteomes" id="UP000192917">
    <property type="component" value="Unassembled WGS sequence"/>
</dbReference>
<name>A0A1Y6BTR4_9PROT</name>
<dbReference type="GO" id="GO:0071949">
    <property type="term" value="F:FAD binding"/>
    <property type="evidence" value="ECO:0007669"/>
    <property type="project" value="InterPro"/>
</dbReference>
<evidence type="ECO:0000256" key="1">
    <source>
        <dbReference type="ARBA" id="ARBA00001974"/>
    </source>
</evidence>
<dbReference type="PRINTS" id="PR00420">
    <property type="entry name" value="RNGMNOXGNASE"/>
</dbReference>
<accession>A0A1Y6BTR4</accession>
<dbReference type="InterPro" id="IPR036188">
    <property type="entry name" value="FAD/NAD-bd_sf"/>
</dbReference>
<dbReference type="STRING" id="560819.SAMN05428998_10751"/>
<dbReference type="EMBL" id="FWZX01000007">
    <property type="protein sequence ID" value="SMF20825.1"/>
    <property type="molecule type" value="Genomic_DNA"/>
</dbReference>
<evidence type="ECO:0000256" key="3">
    <source>
        <dbReference type="ARBA" id="ARBA00022827"/>
    </source>
</evidence>
<dbReference type="AlphaFoldDB" id="A0A1Y6BTR4"/>
<dbReference type="PANTHER" id="PTHR43004">
    <property type="entry name" value="TRK SYSTEM POTASSIUM UPTAKE PROTEIN"/>
    <property type="match status" value="1"/>
</dbReference>
<dbReference type="Gene3D" id="3.30.70.2450">
    <property type="match status" value="1"/>
</dbReference>
<feature type="domain" description="FAD-binding" evidence="4">
    <location>
        <begin position="5"/>
        <end position="196"/>
    </location>
</feature>
<reference evidence="5 6" key="1">
    <citation type="submission" date="2017-04" db="EMBL/GenBank/DDBJ databases">
        <authorList>
            <person name="Afonso C.L."/>
            <person name="Miller P.J."/>
            <person name="Scott M.A."/>
            <person name="Spackman E."/>
            <person name="Goraichik I."/>
            <person name="Dimitrov K.M."/>
            <person name="Suarez D.L."/>
            <person name="Swayne D.E."/>
        </authorList>
    </citation>
    <scope>NUCLEOTIDE SEQUENCE [LARGE SCALE GENOMIC DNA]</scope>
    <source>
        <strain evidence="5 6">USBA 355</strain>
    </source>
</reference>
<dbReference type="SUPFAM" id="SSF51905">
    <property type="entry name" value="FAD/NAD(P)-binding domain"/>
    <property type="match status" value="1"/>
</dbReference>
<dbReference type="InterPro" id="IPR050641">
    <property type="entry name" value="RIFMO-like"/>
</dbReference>
<sequence>MTEALDVLVVGAGPVGMAAALELNRLGRSVRIIDSNEGRTTLSKALAVNAKTLELMKPLGLDERIVADGLEIHGAQLFFDGEPLVRVQLAAPPGHRNFLLSLPQSETERIFEETLAERGITVDRQTELVSLEDDGRGVAARLRGPDGESEQRALWLLGADGARSTVRQELGLSFAGKHYDEHWSLADLTFDWPEARENINLFLSRDGHVDFLARIEGDRWRLVSTAPGVAERLPRGAVLRESHWQSDFHVALRQVESYRKGRCCLAGDAAHVHSPAGGRGMNLGIWDAVSFARRLDAGTLDGYDAERHPIGRKVLDFTDRLFAVMRLSNPLAQGLRNAALRHIAPLPVPRRRLSRALLGLDTEGMA</sequence>
<gene>
    <name evidence="5" type="ORF">SAMN05428998_10751</name>
</gene>